<reference evidence="2 3" key="1">
    <citation type="submission" date="2019-02" db="EMBL/GenBank/DDBJ databases">
        <title>Genomic Encyclopedia of Type Strains, Phase IV (KMG-IV): sequencing the most valuable type-strain genomes for metagenomic binning, comparative biology and taxonomic classification.</title>
        <authorList>
            <person name="Goeker M."/>
        </authorList>
    </citation>
    <scope>NUCLEOTIDE SEQUENCE [LARGE SCALE GENOMIC DNA]</scope>
    <source>
        <strain evidence="2 3">DSM 105135</strain>
    </source>
</reference>
<keyword evidence="1" id="KW-0812">Transmembrane</keyword>
<evidence type="ECO:0000313" key="3">
    <source>
        <dbReference type="Proteomes" id="UP000292423"/>
    </source>
</evidence>
<feature type="transmembrane region" description="Helical" evidence="1">
    <location>
        <begin position="6"/>
        <end position="27"/>
    </location>
</feature>
<comment type="caution">
    <text evidence="2">The sequence shown here is derived from an EMBL/GenBank/DDBJ whole genome shotgun (WGS) entry which is preliminary data.</text>
</comment>
<organism evidence="2 3">
    <name type="scientific">Fluviicoccus keumensis</name>
    <dbReference type="NCBI Taxonomy" id="1435465"/>
    <lineage>
        <taxon>Bacteria</taxon>
        <taxon>Pseudomonadati</taxon>
        <taxon>Pseudomonadota</taxon>
        <taxon>Gammaproteobacteria</taxon>
        <taxon>Moraxellales</taxon>
        <taxon>Moraxellaceae</taxon>
        <taxon>Fluviicoccus</taxon>
    </lineage>
</organism>
<name>A0A4Q7ZB97_9GAMM</name>
<gene>
    <name evidence="2" type="ORF">EV700_1600</name>
</gene>
<accession>A0A4Q7ZB97</accession>
<dbReference type="EMBL" id="SHKX01000011">
    <property type="protein sequence ID" value="RZU47205.1"/>
    <property type="molecule type" value="Genomic_DNA"/>
</dbReference>
<keyword evidence="1" id="KW-0472">Membrane</keyword>
<dbReference type="InterPro" id="IPR008621">
    <property type="entry name" value="Cbb3-typ_cyt_oxidase_comp"/>
</dbReference>
<dbReference type="Proteomes" id="UP000292423">
    <property type="component" value="Unassembled WGS sequence"/>
</dbReference>
<evidence type="ECO:0000313" key="2">
    <source>
        <dbReference type="EMBL" id="RZU47205.1"/>
    </source>
</evidence>
<dbReference type="AlphaFoldDB" id="A0A4Q7ZB97"/>
<sequence>MNGTVLLYMFGLFSAMFAFGLICWWAYTPVNKERFEQDANLVLDTDPVYQNRHQSGDKTE</sequence>
<evidence type="ECO:0000256" key="1">
    <source>
        <dbReference type="SAM" id="Phobius"/>
    </source>
</evidence>
<dbReference type="Pfam" id="PF05545">
    <property type="entry name" value="FixQ"/>
    <property type="match status" value="1"/>
</dbReference>
<keyword evidence="1" id="KW-1133">Transmembrane helix</keyword>
<protein>
    <submittedName>
        <fullName evidence="2">Cytochrome c oxidase cbb3-type subunit 4</fullName>
    </submittedName>
</protein>
<proteinExistence type="predicted"/>
<keyword evidence="3" id="KW-1185">Reference proteome</keyword>
<dbReference type="RefSeq" id="WP_242610216.1">
    <property type="nucleotide sequence ID" value="NZ_SHKX01000011.1"/>
</dbReference>